<dbReference type="EMBL" id="CP157961">
    <property type="protein sequence ID" value="XBT95080.1"/>
    <property type="molecule type" value="Genomic_DNA"/>
</dbReference>
<evidence type="ECO:0008006" key="2">
    <source>
        <dbReference type="Google" id="ProtNLM"/>
    </source>
</evidence>
<evidence type="ECO:0000313" key="1">
    <source>
        <dbReference type="EMBL" id="XBT95080.1"/>
    </source>
</evidence>
<name>A0AAU7RY76_9HYPH</name>
<sequence>MTFSLQGRWTYRSYRNDPALIGDNAQKALQNIFGEGVFTLAVSGGKVSGALDMGSGYFLDLTGTVVPVEGGEARIAVKMVGVGRSGTPTAGWQYDYHGTDAFTWPSGINQVPAFVGSVIRAKPHNGSPAGYVASFIAVRQA</sequence>
<dbReference type="RefSeq" id="WP_174182313.1">
    <property type="nucleotide sequence ID" value="NZ_CP157961.1"/>
</dbReference>
<gene>
    <name evidence="1" type="ORF">ABM479_24295</name>
</gene>
<geneLocation type="plasmid" evidence="1">
    <name>unnamed1</name>
</geneLocation>
<keyword evidence="1" id="KW-0614">Plasmid</keyword>
<reference evidence="1" key="1">
    <citation type="submission" date="2024-06" db="EMBL/GenBank/DDBJ databases">
        <authorList>
            <person name="Li T."/>
            <person name="Gao R."/>
        </authorList>
    </citation>
    <scope>NUCLEOTIDE SEQUENCE</scope>
    <source>
        <strain evidence="1">ZPR3</strain>
        <plasmid evidence="1">unnamed1</plasmid>
    </source>
</reference>
<proteinExistence type="predicted"/>
<dbReference type="AlphaFoldDB" id="A0AAU7RY76"/>
<protein>
    <recommendedName>
        <fullName evidence="2">DUF1579 domain-containing protein</fullName>
    </recommendedName>
</protein>
<accession>A0AAU7RY76</accession>
<organism evidence="1">
    <name type="scientific">Rhizobium sp. ZPR3</name>
    <dbReference type="NCBI Taxonomy" id="3158967"/>
    <lineage>
        <taxon>Bacteria</taxon>
        <taxon>Pseudomonadati</taxon>
        <taxon>Pseudomonadota</taxon>
        <taxon>Alphaproteobacteria</taxon>
        <taxon>Hyphomicrobiales</taxon>
        <taxon>Rhizobiaceae</taxon>
        <taxon>Rhizobium/Agrobacterium group</taxon>
        <taxon>Rhizobium</taxon>
    </lineage>
</organism>